<dbReference type="GO" id="GO:0005509">
    <property type="term" value="F:calcium ion binding"/>
    <property type="evidence" value="ECO:0007669"/>
    <property type="project" value="InterPro"/>
</dbReference>
<dbReference type="PROSITE" id="PS50026">
    <property type="entry name" value="EGF_3"/>
    <property type="match status" value="1"/>
</dbReference>
<dbReference type="SMART" id="SM00181">
    <property type="entry name" value="EGF"/>
    <property type="match status" value="1"/>
</dbReference>
<dbReference type="AlphaFoldDB" id="A0A8S4MVH1"/>
<dbReference type="InterPro" id="IPR000742">
    <property type="entry name" value="EGF"/>
</dbReference>
<evidence type="ECO:0000313" key="6">
    <source>
        <dbReference type="EMBL" id="CAH1772706.1"/>
    </source>
</evidence>
<accession>A0A8S4MVH1</accession>
<evidence type="ECO:0000256" key="2">
    <source>
        <dbReference type="ARBA" id="ARBA00023157"/>
    </source>
</evidence>
<comment type="caution">
    <text evidence="3">Lacks conserved residue(s) required for the propagation of feature annotation.</text>
</comment>
<keyword evidence="4" id="KW-1133">Transmembrane helix</keyword>
<keyword evidence="1 3" id="KW-0245">EGF-like domain</keyword>
<feature type="transmembrane region" description="Helical" evidence="4">
    <location>
        <begin position="33"/>
        <end position="51"/>
    </location>
</feature>
<dbReference type="InterPro" id="IPR001881">
    <property type="entry name" value="EGF-like_Ca-bd_dom"/>
</dbReference>
<dbReference type="Pfam" id="PF00008">
    <property type="entry name" value="EGF"/>
    <property type="match status" value="1"/>
</dbReference>
<gene>
    <name evidence="6" type="ORF">OFUS_LOCUS424</name>
</gene>
<dbReference type="SMART" id="SM00179">
    <property type="entry name" value="EGF_CA"/>
    <property type="match status" value="1"/>
</dbReference>
<organism evidence="6 7">
    <name type="scientific">Owenia fusiformis</name>
    <name type="common">Polychaete worm</name>
    <dbReference type="NCBI Taxonomy" id="6347"/>
    <lineage>
        <taxon>Eukaryota</taxon>
        <taxon>Metazoa</taxon>
        <taxon>Spiralia</taxon>
        <taxon>Lophotrochozoa</taxon>
        <taxon>Annelida</taxon>
        <taxon>Polychaeta</taxon>
        <taxon>Sedentaria</taxon>
        <taxon>Canalipalpata</taxon>
        <taxon>Sabellida</taxon>
        <taxon>Oweniida</taxon>
        <taxon>Oweniidae</taxon>
        <taxon>Owenia</taxon>
    </lineage>
</organism>
<keyword evidence="7" id="KW-1185">Reference proteome</keyword>
<feature type="domain" description="EGF-like" evidence="5">
    <location>
        <begin position="54"/>
        <end position="91"/>
    </location>
</feature>
<evidence type="ECO:0000313" key="7">
    <source>
        <dbReference type="Proteomes" id="UP000749559"/>
    </source>
</evidence>
<keyword evidence="4" id="KW-0472">Membrane</keyword>
<proteinExistence type="predicted"/>
<evidence type="ECO:0000256" key="3">
    <source>
        <dbReference type="PROSITE-ProRule" id="PRU00076"/>
    </source>
</evidence>
<sequence length="100" mass="10925">HVSTTEKDSKKNSNINLVIIEQSKMNSCTISSIILMVGLMFVFEMPMVTMIPCPVDPCEPNPCQNGGSCVSYDDATFKCYCLSPFGGKQCQTKKLVATCC</sequence>
<name>A0A8S4MVH1_OWEFU</name>
<keyword evidence="2 3" id="KW-1015">Disulfide bond</keyword>
<evidence type="ECO:0000259" key="5">
    <source>
        <dbReference type="PROSITE" id="PS50026"/>
    </source>
</evidence>
<comment type="caution">
    <text evidence="6">The sequence shown here is derived from an EMBL/GenBank/DDBJ whole genome shotgun (WGS) entry which is preliminary data.</text>
</comment>
<dbReference type="SUPFAM" id="SSF57196">
    <property type="entry name" value="EGF/Laminin"/>
    <property type="match status" value="1"/>
</dbReference>
<dbReference type="Proteomes" id="UP000749559">
    <property type="component" value="Unassembled WGS sequence"/>
</dbReference>
<protein>
    <recommendedName>
        <fullName evidence="5">EGF-like domain-containing protein</fullName>
    </recommendedName>
</protein>
<reference evidence="6" key="1">
    <citation type="submission" date="2022-03" db="EMBL/GenBank/DDBJ databases">
        <authorList>
            <person name="Martin C."/>
        </authorList>
    </citation>
    <scope>NUCLEOTIDE SEQUENCE</scope>
</reference>
<dbReference type="EMBL" id="CAIIXF020000001">
    <property type="protein sequence ID" value="CAH1772706.1"/>
    <property type="molecule type" value="Genomic_DNA"/>
</dbReference>
<keyword evidence="4" id="KW-0812">Transmembrane</keyword>
<evidence type="ECO:0000256" key="1">
    <source>
        <dbReference type="ARBA" id="ARBA00022536"/>
    </source>
</evidence>
<dbReference type="OrthoDB" id="6162742at2759"/>
<feature type="disulfide bond" evidence="3">
    <location>
        <begin position="81"/>
        <end position="90"/>
    </location>
</feature>
<dbReference type="Gene3D" id="2.10.25.10">
    <property type="entry name" value="Laminin"/>
    <property type="match status" value="1"/>
</dbReference>
<evidence type="ECO:0000256" key="4">
    <source>
        <dbReference type="SAM" id="Phobius"/>
    </source>
</evidence>
<dbReference type="PROSITE" id="PS00022">
    <property type="entry name" value="EGF_1"/>
    <property type="match status" value="1"/>
</dbReference>
<feature type="non-terminal residue" evidence="6">
    <location>
        <position position="1"/>
    </location>
</feature>
<dbReference type="FunFam" id="2.10.25.10:FF:000118">
    <property type="entry name" value="protein delta homolog 2"/>
    <property type="match status" value="1"/>
</dbReference>
<dbReference type="CDD" id="cd00054">
    <property type="entry name" value="EGF_CA"/>
    <property type="match status" value="1"/>
</dbReference>
<dbReference type="PROSITE" id="PS01186">
    <property type="entry name" value="EGF_2"/>
    <property type="match status" value="1"/>
</dbReference>